<keyword evidence="3" id="KW-1185">Reference proteome</keyword>
<dbReference type="EMBL" id="KN847476">
    <property type="protein sequence ID" value="KIX07977.1"/>
    <property type="molecule type" value="Genomic_DNA"/>
</dbReference>
<name>A0A0D2G0D8_9EURO</name>
<dbReference type="STRING" id="1442369.A0A0D2G0D8"/>
<dbReference type="AlphaFoldDB" id="A0A0D2G0D8"/>
<dbReference type="PANTHER" id="PTHR37576:SF2">
    <property type="entry name" value="DEFECT AT LOW TEMPERATURE PROTEIN 1"/>
    <property type="match status" value="1"/>
</dbReference>
<dbReference type="PANTHER" id="PTHR37576">
    <property type="entry name" value="DEFECT AT LOW TEMPERATURE PROTEIN 1"/>
    <property type="match status" value="1"/>
</dbReference>
<dbReference type="Proteomes" id="UP000053617">
    <property type="component" value="Unassembled WGS sequence"/>
</dbReference>
<gene>
    <name evidence="2" type="ORF">Z518_02631</name>
</gene>
<feature type="transmembrane region" description="Helical" evidence="1">
    <location>
        <begin position="69"/>
        <end position="90"/>
    </location>
</feature>
<reference evidence="2 3" key="1">
    <citation type="submission" date="2015-01" db="EMBL/GenBank/DDBJ databases">
        <title>The Genome Sequence of Rhinocladiella mackenzie CBS 650.93.</title>
        <authorList>
            <consortium name="The Broad Institute Genomics Platform"/>
            <person name="Cuomo C."/>
            <person name="de Hoog S."/>
            <person name="Gorbushina A."/>
            <person name="Stielow B."/>
            <person name="Teixiera M."/>
            <person name="Abouelleil A."/>
            <person name="Chapman S.B."/>
            <person name="Priest M."/>
            <person name="Young S.K."/>
            <person name="Wortman J."/>
            <person name="Nusbaum C."/>
            <person name="Birren B."/>
        </authorList>
    </citation>
    <scope>NUCLEOTIDE SEQUENCE [LARGE SCALE GENOMIC DNA]</scope>
    <source>
        <strain evidence="2 3">CBS 650.93</strain>
    </source>
</reference>
<evidence type="ECO:0000256" key="1">
    <source>
        <dbReference type="SAM" id="Phobius"/>
    </source>
</evidence>
<dbReference type="OrthoDB" id="5357734at2759"/>
<dbReference type="RefSeq" id="XP_013275113.1">
    <property type="nucleotide sequence ID" value="XM_013419659.1"/>
</dbReference>
<evidence type="ECO:0000313" key="3">
    <source>
        <dbReference type="Proteomes" id="UP000053617"/>
    </source>
</evidence>
<dbReference type="HOGENOM" id="CLU_020821_0_0_1"/>
<organism evidence="2 3">
    <name type="scientific">Rhinocladiella mackenziei CBS 650.93</name>
    <dbReference type="NCBI Taxonomy" id="1442369"/>
    <lineage>
        <taxon>Eukaryota</taxon>
        <taxon>Fungi</taxon>
        <taxon>Dikarya</taxon>
        <taxon>Ascomycota</taxon>
        <taxon>Pezizomycotina</taxon>
        <taxon>Eurotiomycetes</taxon>
        <taxon>Chaetothyriomycetidae</taxon>
        <taxon>Chaetothyriales</taxon>
        <taxon>Herpotrichiellaceae</taxon>
        <taxon>Rhinocladiella</taxon>
    </lineage>
</organism>
<dbReference type="GeneID" id="25290702"/>
<keyword evidence="1" id="KW-0812">Transmembrane</keyword>
<protein>
    <submittedName>
        <fullName evidence="2">Uncharacterized protein</fullName>
    </submittedName>
</protein>
<sequence>MRFRRATTTATAYSAIGPSRFHWRAGLTHLPYGGIGGLLLALVGVIVAVAILVASDGVATNKWKFQPTVYLAIASTLTNVTLAYSLLAGVNISWWHKALKDGTKVGDLHRVWAFGNSFLAAITSGRHVNLVAIASILVAISPVNGPLLQRASTIGNATVTDLQQLDLRLSQLIPKGYTGIVSNRGDEVNMLTSNFTTIAKDYYNRSPVAAESSCTGSCRTTVSAAGFYVNCSTYRVPFNISEANAIEGNFPSPTVFGAEVLYDAYSPTTANLNMQIKADPGCAGDLSVTNCTLRAGTVLYPIVIDGVASTVALDSGTTIWDDVLVGNLDHLDAETHLTGRTTYGGIFLALANQYNTDLQLSFGGAVGYQLSGSQSMASVSYAHGINEVGVTCEDIYFTDPMHDFLQGFRELIFRTSVATANSSTAVQHVEAQASGNHTVYHTDYLFLGLATLASVAAIVVVLFTFHGFWRLGRSVSMSPIETAKAFDAPLLRSADSTSAVPDLLKQVGKIPVKYGLVTDVRIPAAATPTAGDNTLLSLENSILGNDSDTANGASPQDGTPAPGLVRTRSTYNNAYGSDFELFTPQETSGALTTRLELADPKRIRPM</sequence>
<keyword evidence="1" id="KW-1133">Transmembrane helix</keyword>
<dbReference type="VEuPathDB" id="FungiDB:Z518_02631"/>
<proteinExistence type="predicted"/>
<feature type="transmembrane region" description="Helical" evidence="1">
    <location>
        <begin position="444"/>
        <end position="469"/>
    </location>
</feature>
<dbReference type="InterPro" id="IPR021514">
    <property type="entry name" value="DUF3176"/>
</dbReference>
<feature type="transmembrane region" description="Helical" evidence="1">
    <location>
        <begin position="30"/>
        <end position="54"/>
    </location>
</feature>
<evidence type="ECO:0000313" key="2">
    <source>
        <dbReference type="EMBL" id="KIX07977.1"/>
    </source>
</evidence>
<keyword evidence="1" id="KW-0472">Membrane</keyword>
<dbReference type="Pfam" id="PF11374">
    <property type="entry name" value="DUF3176"/>
    <property type="match status" value="1"/>
</dbReference>
<accession>A0A0D2G0D8</accession>